<proteinExistence type="predicted"/>
<keyword evidence="2" id="KW-0238">DNA-binding</keyword>
<name>A0A2U2DKP9_9HYPH</name>
<dbReference type="GO" id="GO:0003677">
    <property type="term" value="F:DNA binding"/>
    <property type="evidence" value="ECO:0007669"/>
    <property type="project" value="UniProtKB-KW"/>
</dbReference>
<protein>
    <submittedName>
        <fullName evidence="6">IclR family transcriptional regulator</fullName>
    </submittedName>
</protein>
<organism evidence="6 7">
    <name type="scientific">Metarhizobium album</name>
    <dbReference type="NCBI Taxonomy" id="2182425"/>
    <lineage>
        <taxon>Bacteria</taxon>
        <taxon>Pseudomonadati</taxon>
        <taxon>Pseudomonadota</taxon>
        <taxon>Alphaproteobacteria</taxon>
        <taxon>Hyphomicrobiales</taxon>
        <taxon>Rhizobiaceae</taxon>
        <taxon>Metarhizobium</taxon>
    </lineage>
</organism>
<dbReference type="Pfam" id="PF01614">
    <property type="entry name" value="IclR_C"/>
    <property type="match status" value="1"/>
</dbReference>
<gene>
    <name evidence="6" type="ORF">DEM27_23235</name>
</gene>
<keyword evidence="3" id="KW-0804">Transcription</keyword>
<evidence type="ECO:0000256" key="1">
    <source>
        <dbReference type="ARBA" id="ARBA00023015"/>
    </source>
</evidence>
<dbReference type="PROSITE" id="PS51077">
    <property type="entry name" value="HTH_ICLR"/>
    <property type="match status" value="1"/>
</dbReference>
<keyword evidence="1" id="KW-0805">Transcription regulation</keyword>
<evidence type="ECO:0000256" key="3">
    <source>
        <dbReference type="ARBA" id="ARBA00023163"/>
    </source>
</evidence>
<dbReference type="AlphaFoldDB" id="A0A2U2DKP9"/>
<keyword evidence="7" id="KW-1185">Reference proteome</keyword>
<dbReference type="Pfam" id="PF09339">
    <property type="entry name" value="HTH_IclR"/>
    <property type="match status" value="1"/>
</dbReference>
<dbReference type="InterPro" id="IPR036388">
    <property type="entry name" value="WH-like_DNA-bd_sf"/>
</dbReference>
<dbReference type="RefSeq" id="WP_109460636.1">
    <property type="nucleotide sequence ID" value="NZ_QFBC01000013.1"/>
</dbReference>
<dbReference type="GO" id="GO:0003700">
    <property type="term" value="F:DNA-binding transcription factor activity"/>
    <property type="evidence" value="ECO:0007669"/>
    <property type="project" value="TreeGrafter"/>
</dbReference>
<dbReference type="InterPro" id="IPR005471">
    <property type="entry name" value="Tscrpt_reg_IclR_N"/>
</dbReference>
<feature type="domain" description="IclR-ED" evidence="5">
    <location>
        <begin position="64"/>
        <end position="246"/>
    </location>
</feature>
<dbReference type="InterPro" id="IPR029016">
    <property type="entry name" value="GAF-like_dom_sf"/>
</dbReference>
<feature type="domain" description="HTH iclR-type" evidence="4">
    <location>
        <begin position="1"/>
        <end position="63"/>
    </location>
</feature>
<dbReference type="SMART" id="SM00346">
    <property type="entry name" value="HTH_ICLR"/>
    <property type="match status" value="1"/>
</dbReference>
<dbReference type="PANTHER" id="PTHR30136">
    <property type="entry name" value="HELIX-TURN-HELIX TRANSCRIPTIONAL REGULATOR, ICLR FAMILY"/>
    <property type="match status" value="1"/>
</dbReference>
<evidence type="ECO:0000256" key="2">
    <source>
        <dbReference type="ARBA" id="ARBA00023125"/>
    </source>
</evidence>
<dbReference type="Gene3D" id="3.30.450.40">
    <property type="match status" value="1"/>
</dbReference>
<dbReference type="InterPro" id="IPR050707">
    <property type="entry name" value="HTH_MetabolicPath_Reg"/>
</dbReference>
<dbReference type="GO" id="GO:0045892">
    <property type="term" value="P:negative regulation of DNA-templated transcription"/>
    <property type="evidence" value="ECO:0007669"/>
    <property type="project" value="TreeGrafter"/>
</dbReference>
<dbReference type="SUPFAM" id="SSF55781">
    <property type="entry name" value="GAF domain-like"/>
    <property type="match status" value="1"/>
</dbReference>
<evidence type="ECO:0000313" key="7">
    <source>
        <dbReference type="Proteomes" id="UP000245252"/>
    </source>
</evidence>
<dbReference type="EMBL" id="QFBC01000013">
    <property type="protein sequence ID" value="PWE53840.1"/>
    <property type="molecule type" value="Genomic_DNA"/>
</dbReference>
<evidence type="ECO:0000259" key="5">
    <source>
        <dbReference type="PROSITE" id="PS51078"/>
    </source>
</evidence>
<dbReference type="OrthoDB" id="6811967at2"/>
<dbReference type="Proteomes" id="UP000245252">
    <property type="component" value="Unassembled WGS sequence"/>
</dbReference>
<dbReference type="PROSITE" id="PS51078">
    <property type="entry name" value="ICLR_ED"/>
    <property type="match status" value="1"/>
</dbReference>
<evidence type="ECO:0000313" key="6">
    <source>
        <dbReference type="EMBL" id="PWE53840.1"/>
    </source>
</evidence>
<accession>A0A2U2DKP9</accession>
<evidence type="ECO:0000259" key="4">
    <source>
        <dbReference type="PROSITE" id="PS51077"/>
    </source>
</evidence>
<dbReference type="PANTHER" id="PTHR30136:SF24">
    <property type="entry name" value="HTH-TYPE TRANSCRIPTIONAL REPRESSOR ALLR"/>
    <property type="match status" value="1"/>
</dbReference>
<comment type="caution">
    <text evidence="6">The sequence shown here is derived from an EMBL/GenBank/DDBJ whole genome shotgun (WGS) entry which is preliminary data.</text>
</comment>
<dbReference type="InterPro" id="IPR014757">
    <property type="entry name" value="Tscrpt_reg_IclR_C"/>
</dbReference>
<dbReference type="SUPFAM" id="SSF46785">
    <property type="entry name" value="Winged helix' DNA-binding domain"/>
    <property type="match status" value="1"/>
</dbReference>
<reference evidence="6 7" key="1">
    <citation type="submission" date="2018-05" db="EMBL/GenBank/DDBJ databases">
        <title>The draft genome of strain NS-104.</title>
        <authorList>
            <person name="Hang P."/>
            <person name="Jiang J."/>
        </authorList>
    </citation>
    <scope>NUCLEOTIDE SEQUENCE [LARGE SCALE GENOMIC DNA]</scope>
    <source>
        <strain evidence="6 7">NS-104</strain>
    </source>
</reference>
<dbReference type="InterPro" id="IPR036390">
    <property type="entry name" value="WH_DNA-bd_sf"/>
</dbReference>
<sequence>MGTISKALTLLDVLSRLDVEAGLTELAQASGYDKATTRRFLVELEKHGFVEQLADSRKYRIGAAPLRLARIREARYPFLGTAVPFVRQLAELTGETVHISEFSNGRLSTIHVEESSKAHRVFVNIGTILPYHATASGLAYLAACPAEMIEAALKVPLDGFTEFTITDPAELRRRVAETQAQGFSVNRQGMEAGVISASAAIAAPGGLPVGCITVAAPFVRTGDDRILQHGAAVRAAAENISEAFFGTDREARPPLQSRRNG</sequence>
<dbReference type="Gene3D" id="1.10.10.10">
    <property type="entry name" value="Winged helix-like DNA-binding domain superfamily/Winged helix DNA-binding domain"/>
    <property type="match status" value="1"/>
</dbReference>